<dbReference type="GO" id="GO:0015701">
    <property type="term" value="P:bicarbonate transport"/>
    <property type="evidence" value="ECO:0007669"/>
    <property type="project" value="TreeGrafter"/>
</dbReference>
<keyword evidence="9 11" id="KW-0472">Membrane</keyword>
<feature type="transmembrane region" description="Helical" evidence="11">
    <location>
        <begin position="862"/>
        <end position="890"/>
    </location>
</feature>
<evidence type="ECO:0000313" key="16">
    <source>
        <dbReference type="Proteomes" id="UP000005207"/>
    </source>
</evidence>
<evidence type="ECO:0000256" key="3">
    <source>
        <dbReference type="ARBA" id="ARBA00022448"/>
    </source>
</evidence>
<keyword evidence="8 11" id="KW-0406">Ion transport</keyword>
<feature type="transmembrane region" description="Helical" evidence="11">
    <location>
        <begin position="625"/>
        <end position="642"/>
    </location>
</feature>
<dbReference type="GO" id="GO:0051453">
    <property type="term" value="P:regulation of intracellular pH"/>
    <property type="evidence" value="ECO:0007669"/>
    <property type="project" value="TreeGrafter"/>
</dbReference>
<dbReference type="PANTHER" id="PTHR11453">
    <property type="entry name" value="ANION EXCHANGE PROTEIN"/>
    <property type="match status" value="1"/>
</dbReference>
<feature type="transmembrane region" description="Helical" evidence="11">
    <location>
        <begin position="587"/>
        <end position="605"/>
    </location>
</feature>
<evidence type="ECO:0000256" key="1">
    <source>
        <dbReference type="ARBA" id="ARBA00004651"/>
    </source>
</evidence>
<evidence type="ECO:0000256" key="8">
    <source>
        <dbReference type="ARBA" id="ARBA00023065"/>
    </source>
</evidence>
<dbReference type="InterPro" id="IPR013769">
    <property type="entry name" value="Band3_cytoplasmic_dom"/>
</dbReference>
<feature type="transmembrane region" description="Helical" evidence="11">
    <location>
        <begin position="778"/>
        <end position="797"/>
    </location>
</feature>
<evidence type="ECO:0000256" key="6">
    <source>
        <dbReference type="ARBA" id="ARBA00022692"/>
    </source>
</evidence>
<dbReference type="InterPro" id="IPR001717">
    <property type="entry name" value="Anion_exchange"/>
</dbReference>
<feature type="transmembrane region" description="Helical" evidence="11">
    <location>
        <begin position="411"/>
        <end position="433"/>
    </location>
</feature>
<keyword evidence="4" id="KW-1003">Cell membrane</keyword>
<reference evidence="15" key="2">
    <citation type="submission" date="2025-08" db="UniProtKB">
        <authorList>
            <consortium name="Ensembl"/>
        </authorList>
    </citation>
    <scope>IDENTIFICATION</scope>
</reference>
<gene>
    <name evidence="15" type="primary">SLC4A2</name>
</gene>
<protein>
    <recommendedName>
        <fullName evidence="11">Anion exchange protein</fullName>
    </recommendedName>
</protein>
<evidence type="ECO:0000256" key="2">
    <source>
        <dbReference type="ARBA" id="ARBA00010993"/>
    </source>
</evidence>
<dbReference type="NCBIfam" id="TIGR00834">
    <property type="entry name" value="ae"/>
    <property type="match status" value="1"/>
</dbReference>
<feature type="domain" description="Band 3 cytoplasmic" evidence="14">
    <location>
        <begin position="211"/>
        <end position="334"/>
    </location>
</feature>
<dbReference type="Proteomes" id="UP000005207">
    <property type="component" value="Linkage group LG18"/>
</dbReference>
<evidence type="ECO:0000259" key="13">
    <source>
        <dbReference type="Pfam" id="PF00955"/>
    </source>
</evidence>
<organism evidence="15 16">
    <name type="scientific">Oreochromis niloticus</name>
    <name type="common">Nile tilapia</name>
    <name type="synonym">Tilapia nilotica</name>
    <dbReference type="NCBI Taxonomy" id="8128"/>
    <lineage>
        <taxon>Eukaryota</taxon>
        <taxon>Metazoa</taxon>
        <taxon>Chordata</taxon>
        <taxon>Craniata</taxon>
        <taxon>Vertebrata</taxon>
        <taxon>Euteleostomi</taxon>
        <taxon>Actinopterygii</taxon>
        <taxon>Neopterygii</taxon>
        <taxon>Teleostei</taxon>
        <taxon>Neoteleostei</taxon>
        <taxon>Acanthomorphata</taxon>
        <taxon>Ovalentaria</taxon>
        <taxon>Cichlomorphae</taxon>
        <taxon>Cichliformes</taxon>
        <taxon>Cichlidae</taxon>
        <taxon>African cichlids</taxon>
        <taxon>Pseudocrenilabrinae</taxon>
        <taxon>Oreochromini</taxon>
        <taxon>Oreochromis</taxon>
    </lineage>
</organism>
<dbReference type="GO" id="GO:0016323">
    <property type="term" value="C:basolateral plasma membrane"/>
    <property type="evidence" value="ECO:0007669"/>
    <property type="project" value="TreeGrafter"/>
</dbReference>
<dbReference type="GO" id="GO:0005452">
    <property type="term" value="F:solute:inorganic anion antiporter activity"/>
    <property type="evidence" value="ECO:0007669"/>
    <property type="project" value="InterPro"/>
</dbReference>
<keyword evidence="6 11" id="KW-0812">Transmembrane</keyword>
<evidence type="ECO:0000313" key="15">
    <source>
        <dbReference type="Ensembl" id="ENSONIP00000032764.1"/>
    </source>
</evidence>
<keyword evidence="5" id="KW-0039">Anion exchange</keyword>
<dbReference type="InterPro" id="IPR016152">
    <property type="entry name" value="PTrfase/Anion_transptr"/>
</dbReference>
<evidence type="ECO:0000256" key="9">
    <source>
        <dbReference type="ARBA" id="ARBA00023136"/>
    </source>
</evidence>
<comment type="similarity">
    <text evidence="2 11">Belongs to the anion exchanger (TC 2.A.31) family.</text>
</comment>
<feature type="transmembrane region" description="Helical" evidence="11">
    <location>
        <begin position="804"/>
        <end position="823"/>
    </location>
</feature>
<evidence type="ECO:0000256" key="12">
    <source>
        <dbReference type="SAM" id="MobiDB-lite"/>
    </source>
</evidence>
<feature type="domain" description="Band 3 cytoplasmic" evidence="14">
    <location>
        <begin position="67"/>
        <end position="177"/>
    </location>
</feature>
<dbReference type="GO" id="GO:0008509">
    <property type="term" value="F:monoatomic anion transmembrane transporter activity"/>
    <property type="evidence" value="ECO:0007669"/>
    <property type="project" value="InterPro"/>
</dbReference>
<proteinExistence type="inferred from homology"/>
<evidence type="ECO:0000256" key="5">
    <source>
        <dbReference type="ARBA" id="ARBA00022681"/>
    </source>
</evidence>
<feature type="transmembrane region" description="Helical" evidence="11">
    <location>
        <begin position="718"/>
        <end position="741"/>
    </location>
</feature>
<feature type="domain" description="Bicarbonate transporter-like transmembrane" evidence="13">
    <location>
        <begin position="382"/>
        <end position="906"/>
    </location>
</feature>
<dbReference type="PRINTS" id="PR01231">
    <property type="entry name" value="HCO3TRNSPORT"/>
</dbReference>
<reference evidence="16" key="1">
    <citation type="submission" date="2012-01" db="EMBL/GenBank/DDBJ databases">
        <title>The Genome Sequence of Oreochromis niloticus (Nile Tilapia).</title>
        <authorList>
            <consortium name="Broad Institute Genome Assembly Team"/>
            <consortium name="Broad Institute Sequencing Platform"/>
            <person name="Di Palma F."/>
            <person name="Johnson J."/>
            <person name="Lander E.S."/>
            <person name="Lindblad-Toh K."/>
        </authorList>
    </citation>
    <scope>NUCLEOTIDE SEQUENCE [LARGE SCALE GENOMIC DNA]</scope>
</reference>
<dbReference type="InterPro" id="IPR018241">
    <property type="entry name" value="Anion_exchange_CS"/>
</dbReference>
<dbReference type="FunFam" id="3.40.930.10:FF:000020">
    <property type="entry name" value="Anion exchange protein"/>
    <property type="match status" value="1"/>
</dbReference>
<feature type="region of interest" description="Disordered" evidence="12">
    <location>
        <begin position="353"/>
        <end position="379"/>
    </location>
</feature>
<keyword evidence="3 11" id="KW-0813">Transport</keyword>
<feature type="transmembrane region" description="Helical" evidence="11">
    <location>
        <begin position="445"/>
        <end position="476"/>
    </location>
</feature>
<feature type="transmembrane region" description="Helical" evidence="11">
    <location>
        <begin position="678"/>
        <end position="697"/>
    </location>
</feature>
<dbReference type="GeneTree" id="ENSGT00940000158259"/>
<evidence type="ECO:0000259" key="14">
    <source>
        <dbReference type="Pfam" id="PF07565"/>
    </source>
</evidence>
<dbReference type="AlphaFoldDB" id="A0A669BE74"/>
<dbReference type="PROSITE" id="PS00220">
    <property type="entry name" value="ANION_EXCHANGER_2"/>
    <property type="match status" value="1"/>
</dbReference>
<keyword evidence="16" id="KW-1185">Reference proteome</keyword>
<dbReference type="Pfam" id="PF07565">
    <property type="entry name" value="Band_3_cyto"/>
    <property type="match status" value="2"/>
</dbReference>
<comment type="subcellular location">
    <subcellularLocation>
        <location evidence="1">Cell membrane</location>
        <topology evidence="1">Multi-pass membrane protein</topology>
    </subcellularLocation>
    <subcellularLocation>
        <location evidence="11">Membrane</location>
        <topology evidence="11">Multi-pass membrane protein</topology>
    </subcellularLocation>
</comment>
<feature type="transmembrane region" description="Helical" evidence="11">
    <location>
        <begin position="528"/>
        <end position="546"/>
    </location>
</feature>
<dbReference type="Pfam" id="PF00955">
    <property type="entry name" value="HCO3_cotransp"/>
    <property type="match status" value="1"/>
</dbReference>
<evidence type="ECO:0000256" key="10">
    <source>
        <dbReference type="ARBA" id="ARBA00049347"/>
    </source>
</evidence>
<keyword evidence="7 11" id="KW-1133">Transmembrane helix</keyword>
<name>A0A669BE74_ORENI</name>
<evidence type="ECO:0000256" key="7">
    <source>
        <dbReference type="ARBA" id="ARBA00022989"/>
    </source>
</evidence>
<dbReference type="Gene3D" id="1.10.287.570">
    <property type="entry name" value="Helical hairpin bin"/>
    <property type="match status" value="1"/>
</dbReference>
<comment type="catalytic activity">
    <reaction evidence="10">
        <text>hydrogencarbonate(in) + chloride(out) = hydrogencarbonate(out) + chloride(in)</text>
        <dbReference type="Rhea" id="RHEA:72363"/>
        <dbReference type="ChEBI" id="CHEBI:17544"/>
        <dbReference type="ChEBI" id="CHEBI:17996"/>
    </reaction>
</comment>
<evidence type="ECO:0000256" key="4">
    <source>
        <dbReference type="ARBA" id="ARBA00022475"/>
    </source>
</evidence>
<dbReference type="SUPFAM" id="SSF55804">
    <property type="entry name" value="Phoshotransferase/anion transport protein"/>
    <property type="match status" value="1"/>
</dbReference>
<dbReference type="InterPro" id="IPR011531">
    <property type="entry name" value="HCO3_transpt-like_TM_dom"/>
</dbReference>
<dbReference type="PANTHER" id="PTHR11453:SF14">
    <property type="entry name" value="ANION EXCHANGE PROTEIN 2"/>
    <property type="match status" value="1"/>
</dbReference>
<dbReference type="Ensembl" id="ENSONIT00000091691.1">
    <property type="protein sequence ID" value="ENSONIP00000032764.1"/>
    <property type="gene ID" value="ENSONIG00000014050.2"/>
</dbReference>
<dbReference type="FunFam" id="1.10.287.570:FF:000001">
    <property type="entry name" value="Anion exchange protein"/>
    <property type="match status" value="1"/>
</dbReference>
<feature type="transmembrane region" description="Helical" evidence="11">
    <location>
        <begin position="496"/>
        <end position="521"/>
    </location>
</feature>
<sequence length="928" mass="104090">MSAADADESETLTSVDLDGIKSHRLDDVPAVRRHLVRRSSRGPIVHATRDPTVSWTNQHLRPDRTPHEVFVELNELVIDRNQELQWRETARWIKFEEEVEEETERWGRPHIASLSFRSLLELRKTMAQGAVLLDLKQKTLPGIAQQVVEQMVISDQIKAEDRANVLGALLLRHRCIHPNIHPSIQPSNQPASLFLSTFLLLSSREVPQLCHSRSKHEVKLMEKIPERAEATVVLVGSVGFLDQPSMAFVRLQEAVLLESVLEVPVPVRFLFLLLGPPTANIDYHQIGRSISTLMSDKVSNFHEAAYQADDRQDLLTAINRFLDSSIVLPPSEVSGDELLHSVAHFQREMLRKREEEQKSCSSPADSLVPSKPGDEPLRRSGRLFGGLIKDVMRRYPQYLSDIRDALNPQCMAAIIFIYFAALSPAITFGGLLGEKTEGLIGVSELIVATALQGIVFSVLGAQPLLVIGFSGPLLVFEEAFYTFCKVNGIEYLTGRAWIGLWLVLIVVLTVAFEGSILVRFVSRFTQEIFSFLISLIFIYETFAKLVKIFQEHPLHNCYHGNNTESPSHCNYTMATGNPGKVVGEPNTALLSLVLMAGTYFIAFYLRKFKNSSFFPGRLRRIIGDFGVPIAILIMVLVDYSVQDTYTQKLNVPSGFSVSSPEKRGWVISLLGSDGQFPAWMMGASILPAILVFILIFMESQITALIVSKKERMLVKGTGFHVDLLIIVVVGGVSALFGLPWLSAATVRSVTHTNALTVMSKAVAPGDKPRIQEVKEQRVTGFLVAVLVGLSIVIGEVLRQIPLAVLFGIFLYMGVMSLNGIQLTERLILLLMPPKYHPNHNYVRKVRTLRMHLFTLVQLTCLALLWVVMATAAALAFPFVLLLTIPVRMLLLPRLFSRRELQSLCADQQWIIYRVRREYERAAFKAWKY</sequence>
<accession>A0A669BE74</accession>
<evidence type="ECO:0000256" key="11">
    <source>
        <dbReference type="RuleBase" id="RU362035"/>
    </source>
</evidence>
<dbReference type="Gene3D" id="3.40.930.10">
    <property type="entry name" value="Mannitol-specific EII, Chain A"/>
    <property type="match status" value="1"/>
</dbReference>
<dbReference type="GO" id="GO:0016324">
    <property type="term" value="C:apical plasma membrane"/>
    <property type="evidence" value="ECO:0007669"/>
    <property type="project" value="TreeGrafter"/>
</dbReference>
<dbReference type="InterPro" id="IPR003020">
    <property type="entry name" value="HCO3_transpt_euk"/>
</dbReference>
<reference evidence="15" key="3">
    <citation type="submission" date="2025-09" db="UniProtKB">
        <authorList>
            <consortium name="Ensembl"/>
        </authorList>
    </citation>
    <scope>IDENTIFICATION</scope>
</reference>
<dbReference type="PRINTS" id="PR00165">
    <property type="entry name" value="ANIONEXCHNGR"/>
</dbReference>